<reference evidence="4 5" key="1">
    <citation type="submission" date="2024-06" db="EMBL/GenBank/DDBJ databases">
        <title>Genomic Encyclopedia of Type Strains, Phase IV (KMG-IV): sequencing the most valuable type-strain genomes for metagenomic binning, comparative biology and taxonomic classification.</title>
        <authorList>
            <person name="Goeker M."/>
        </authorList>
    </citation>
    <scope>NUCLEOTIDE SEQUENCE [LARGE SCALE GENOMIC DNA]</scope>
    <source>
        <strain evidence="4 5">DSM 21331</strain>
    </source>
</reference>
<feature type="transmembrane region" description="Helical" evidence="1">
    <location>
        <begin position="42"/>
        <end position="65"/>
    </location>
</feature>
<dbReference type="PANTHER" id="PTHR33121:SF70">
    <property type="entry name" value="SIGNALING PROTEIN YKOW"/>
    <property type="match status" value="1"/>
</dbReference>
<proteinExistence type="predicted"/>
<protein>
    <submittedName>
        <fullName evidence="4">Diguanylate cyclase (GGDEF)-like protein</fullName>
    </submittedName>
</protein>
<dbReference type="Pfam" id="PF00563">
    <property type="entry name" value="EAL"/>
    <property type="match status" value="1"/>
</dbReference>
<dbReference type="Gene3D" id="3.30.70.270">
    <property type="match status" value="1"/>
</dbReference>
<keyword evidence="1" id="KW-1133">Transmembrane helix</keyword>
<evidence type="ECO:0000313" key="5">
    <source>
        <dbReference type="Proteomes" id="UP001549145"/>
    </source>
</evidence>
<sequence length="667" mass="72100">MPKLHHAASVLDGADRGLGKQIRRDQLEAVRSSVLNAIPINMILGVTATLVAVHTGIGLLGASWLAASTSVNILRIALCRAPCLGLSLSEGMPPEMAQAAERSVDDHLRLACLIAFLSGLVWACLPILCDGYRSSHAMFYLTVTCGITAGAVTHGIAYARIPTCFIVPPLLSVAGCLVAQGAFESLCLAATVLLYLFALVRSAAKTERSFRESSRLKHEARALALASDRAHAGAQELADQMSHRAMHDGLTGLLNRAGFERKAEAIVGGETECCLLLLDLDGFKSVNDLYGHKRGDGVLIEVARRIEGVLPPRCLTARFGGDEFAILYPLTDGAIAPADLAHRLIRTVADRFETFDAGRLGLSIGVCHLTGTTLTEMLSCADEALYVAKASGRNRHHTFDEALRARATIRRDSKRDLPQALTDGHLEVWFQPIYRRSDQRIACFEALLRWRHPVHGWIAPPDILTAAALSGLTESLLRFILENVCDLMVALGREGRDDVSVALNVSPREMAQIPVDEIILQRLQARGLPPSRLEIEITEETALDIKAVQSKLAALTEAGIRIALDDFGTGYSSLASLRRLGTRRVKIDRSLVTGLSESEDQRGMIQAVLSLGRALDLEVVAEGIEGEADLRTLTGMGCPFLQGYHLGRPIPAAEALRLESRLVLDAA</sequence>
<dbReference type="Proteomes" id="UP001549145">
    <property type="component" value="Unassembled WGS sequence"/>
</dbReference>
<dbReference type="InterPro" id="IPR000160">
    <property type="entry name" value="GGDEF_dom"/>
</dbReference>
<comment type="caution">
    <text evidence="4">The sequence shown here is derived from an EMBL/GenBank/DDBJ whole genome shotgun (WGS) entry which is preliminary data.</text>
</comment>
<evidence type="ECO:0000256" key="1">
    <source>
        <dbReference type="SAM" id="Phobius"/>
    </source>
</evidence>
<dbReference type="InterPro" id="IPR001633">
    <property type="entry name" value="EAL_dom"/>
</dbReference>
<dbReference type="InterPro" id="IPR043128">
    <property type="entry name" value="Rev_trsase/Diguanyl_cyclase"/>
</dbReference>
<feature type="domain" description="EAL" evidence="2">
    <location>
        <begin position="410"/>
        <end position="663"/>
    </location>
</feature>
<dbReference type="PANTHER" id="PTHR33121">
    <property type="entry name" value="CYCLIC DI-GMP PHOSPHODIESTERASE PDEF"/>
    <property type="match status" value="1"/>
</dbReference>
<dbReference type="InterPro" id="IPR035919">
    <property type="entry name" value="EAL_sf"/>
</dbReference>
<feature type="transmembrane region" description="Helical" evidence="1">
    <location>
        <begin position="108"/>
        <end position="125"/>
    </location>
</feature>
<evidence type="ECO:0000259" key="2">
    <source>
        <dbReference type="PROSITE" id="PS50883"/>
    </source>
</evidence>
<keyword evidence="1" id="KW-0812">Transmembrane</keyword>
<accession>A0ABV2L4E5</accession>
<name>A0ABV2L4E5_9HYPH</name>
<dbReference type="RefSeq" id="WP_238282579.1">
    <property type="nucleotide sequence ID" value="NZ_BPQL01000179.1"/>
</dbReference>
<keyword evidence="1" id="KW-0472">Membrane</keyword>
<gene>
    <name evidence="4" type="ORF">ABID43_001743</name>
</gene>
<evidence type="ECO:0000259" key="3">
    <source>
        <dbReference type="PROSITE" id="PS50887"/>
    </source>
</evidence>
<feature type="transmembrane region" description="Helical" evidence="1">
    <location>
        <begin position="177"/>
        <end position="200"/>
    </location>
</feature>
<dbReference type="Gene3D" id="3.20.20.450">
    <property type="entry name" value="EAL domain"/>
    <property type="match status" value="1"/>
</dbReference>
<dbReference type="SMART" id="SM00052">
    <property type="entry name" value="EAL"/>
    <property type="match status" value="1"/>
</dbReference>
<dbReference type="InterPro" id="IPR050706">
    <property type="entry name" value="Cyclic-di-GMP_PDE-like"/>
</dbReference>
<dbReference type="CDD" id="cd01949">
    <property type="entry name" value="GGDEF"/>
    <property type="match status" value="1"/>
</dbReference>
<dbReference type="SMART" id="SM00267">
    <property type="entry name" value="GGDEF"/>
    <property type="match status" value="1"/>
</dbReference>
<dbReference type="PROSITE" id="PS50883">
    <property type="entry name" value="EAL"/>
    <property type="match status" value="1"/>
</dbReference>
<dbReference type="SUPFAM" id="SSF55073">
    <property type="entry name" value="Nucleotide cyclase"/>
    <property type="match status" value="1"/>
</dbReference>
<dbReference type="NCBIfam" id="TIGR00254">
    <property type="entry name" value="GGDEF"/>
    <property type="match status" value="1"/>
</dbReference>
<dbReference type="CDD" id="cd01948">
    <property type="entry name" value="EAL"/>
    <property type="match status" value="1"/>
</dbReference>
<organism evidence="4 5">
    <name type="scientific">Methylobacterium goesingense</name>
    <dbReference type="NCBI Taxonomy" id="243690"/>
    <lineage>
        <taxon>Bacteria</taxon>
        <taxon>Pseudomonadati</taxon>
        <taxon>Pseudomonadota</taxon>
        <taxon>Alphaproteobacteria</taxon>
        <taxon>Hyphomicrobiales</taxon>
        <taxon>Methylobacteriaceae</taxon>
        <taxon>Methylobacterium</taxon>
    </lineage>
</organism>
<feature type="transmembrane region" description="Helical" evidence="1">
    <location>
        <begin position="137"/>
        <end position="157"/>
    </location>
</feature>
<dbReference type="Pfam" id="PF00990">
    <property type="entry name" value="GGDEF"/>
    <property type="match status" value="1"/>
</dbReference>
<dbReference type="InterPro" id="IPR029787">
    <property type="entry name" value="Nucleotide_cyclase"/>
</dbReference>
<dbReference type="SUPFAM" id="SSF141868">
    <property type="entry name" value="EAL domain-like"/>
    <property type="match status" value="1"/>
</dbReference>
<dbReference type="PROSITE" id="PS50887">
    <property type="entry name" value="GGDEF"/>
    <property type="match status" value="1"/>
</dbReference>
<feature type="domain" description="GGDEF" evidence="3">
    <location>
        <begin position="271"/>
        <end position="401"/>
    </location>
</feature>
<evidence type="ECO:0000313" key="4">
    <source>
        <dbReference type="EMBL" id="MET3692212.1"/>
    </source>
</evidence>
<dbReference type="EMBL" id="JBEPMM010000003">
    <property type="protein sequence ID" value="MET3692212.1"/>
    <property type="molecule type" value="Genomic_DNA"/>
</dbReference>
<keyword evidence="5" id="KW-1185">Reference proteome</keyword>